<keyword evidence="9" id="KW-1185">Reference proteome</keyword>
<dbReference type="OrthoDB" id="9803889at2"/>
<evidence type="ECO:0000256" key="1">
    <source>
        <dbReference type="ARBA" id="ARBA00022490"/>
    </source>
</evidence>
<dbReference type="Proteomes" id="UP000244223">
    <property type="component" value="Unassembled WGS sequence"/>
</dbReference>
<dbReference type="GO" id="GO:0006302">
    <property type="term" value="P:double-strand break repair"/>
    <property type="evidence" value="ECO:0007669"/>
    <property type="project" value="TreeGrafter"/>
</dbReference>
<evidence type="ECO:0000256" key="5">
    <source>
        <dbReference type="ARBA" id="ARBA00023125"/>
    </source>
</evidence>
<feature type="domain" description="RecF/RecN/SMC N-terminal" evidence="7">
    <location>
        <begin position="1"/>
        <end position="352"/>
    </location>
</feature>
<comment type="caution">
    <text evidence="8">The sequence shown here is derived from an EMBL/GenBank/DDBJ whole genome shotgun (WGS) entry which is preliminary data.</text>
</comment>
<feature type="binding site" evidence="6">
    <location>
        <begin position="28"/>
        <end position="35"/>
    </location>
    <ligand>
        <name>ATP</name>
        <dbReference type="ChEBI" id="CHEBI:30616"/>
    </ligand>
</feature>
<dbReference type="GO" id="GO:0000731">
    <property type="term" value="P:DNA synthesis involved in DNA repair"/>
    <property type="evidence" value="ECO:0007669"/>
    <property type="project" value="TreeGrafter"/>
</dbReference>
<dbReference type="HAMAP" id="MF_00365">
    <property type="entry name" value="RecF"/>
    <property type="match status" value="1"/>
</dbReference>
<dbReference type="NCBIfam" id="TIGR00611">
    <property type="entry name" value="recf"/>
    <property type="match status" value="1"/>
</dbReference>
<dbReference type="Pfam" id="PF02463">
    <property type="entry name" value="SMC_N"/>
    <property type="match status" value="1"/>
</dbReference>
<keyword evidence="4 6" id="KW-0067">ATP-binding</keyword>
<gene>
    <name evidence="6" type="primary">recF</name>
    <name evidence="8" type="ORF">C8N29_101302</name>
</gene>
<evidence type="ECO:0000256" key="3">
    <source>
        <dbReference type="ARBA" id="ARBA00022741"/>
    </source>
</evidence>
<organism evidence="8 9">
    <name type="scientific">Agitococcus lubricus</name>
    <dbReference type="NCBI Taxonomy" id="1077255"/>
    <lineage>
        <taxon>Bacteria</taxon>
        <taxon>Pseudomonadati</taxon>
        <taxon>Pseudomonadota</taxon>
        <taxon>Gammaproteobacteria</taxon>
        <taxon>Moraxellales</taxon>
        <taxon>Moraxellaceae</taxon>
        <taxon>Agitococcus</taxon>
    </lineage>
</organism>
<name>A0A2T5J3N4_9GAMM</name>
<evidence type="ECO:0000313" key="9">
    <source>
        <dbReference type="Proteomes" id="UP000244223"/>
    </source>
</evidence>
<comment type="function">
    <text evidence="6">The RecF protein is involved in DNA metabolism; it is required for DNA replication and normal SOS inducibility. RecF binds preferentially to single-stranded, linear DNA. It also seems to bind ATP.</text>
</comment>
<keyword evidence="5 6" id="KW-0238">DNA-binding</keyword>
<dbReference type="InterPro" id="IPR003395">
    <property type="entry name" value="RecF/RecN/SMC_N"/>
</dbReference>
<dbReference type="InterPro" id="IPR027417">
    <property type="entry name" value="P-loop_NTPase"/>
</dbReference>
<dbReference type="PANTHER" id="PTHR32182">
    <property type="entry name" value="DNA REPLICATION AND REPAIR PROTEIN RECF"/>
    <property type="match status" value="1"/>
</dbReference>
<dbReference type="EMBL" id="QAON01000001">
    <property type="protein sequence ID" value="PTQ91229.1"/>
    <property type="molecule type" value="Genomic_DNA"/>
</dbReference>
<evidence type="ECO:0000313" key="8">
    <source>
        <dbReference type="EMBL" id="PTQ91229.1"/>
    </source>
</evidence>
<dbReference type="InterPro" id="IPR001238">
    <property type="entry name" value="DNA-binding_RecF"/>
</dbReference>
<evidence type="ECO:0000256" key="6">
    <source>
        <dbReference type="HAMAP-Rule" id="MF_00365"/>
    </source>
</evidence>
<dbReference type="GO" id="GO:0006260">
    <property type="term" value="P:DNA replication"/>
    <property type="evidence" value="ECO:0007669"/>
    <property type="project" value="UniProtKB-UniRule"/>
</dbReference>
<protein>
    <recommendedName>
        <fullName evidence="6">DNA replication and repair protein RecF</fullName>
    </recommendedName>
</protein>
<reference evidence="8 9" key="1">
    <citation type="submission" date="2018-04" db="EMBL/GenBank/DDBJ databases">
        <title>Genomic Encyclopedia of Archaeal and Bacterial Type Strains, Phase II (KMG-II): from individual species to whole genera.</title>
        <authorList>
            <person name="Goeker M."/>
        </authorList>
    </citation>
    <scope>NUCLEOTIDE SEQUENCE [LARGE SCALE GENOMIC DNA]</scope>
    <source>
        <strain evidence="8 9">DSM 5822</strain>
    </source>
</reference>
<dbReference type="RefSeq" id="WP_107864247.1">
    <property type="nucleotide sequence ID" value="NZ_QAON01000001.1"/>
</dbReference>
<keyword evidence="2 6" id="KW-0235">DNA replication</keyword>
<dbReference type="GO" id="GO:0009432">
    <property type="term" value="P:SOS response"/>
    <property type="evidence" value="ECO:0007669"/>
    <property type="project" value="UniProtKB-UniRule"/>
</dbReference>
<comment type="subcellular location">
    <subcellularLocation>
        <location evidence="6">Cytoplasm</location>
    </subcellularLocation>
</comment>
<evidence type="ECO:0000259" key="7">
    <source>
        <dbReference type="Pfam" id="PF02463"/>
    </source>
</evidence>
<keyword evidence="6" id="KW-0227">DNA damage</keyword>
<keyword evidence="1 6" id="KW-0963">Cytoplasm</keyword>
<keyword evidence="3 6" id="KW-0547">Nucleotide-binding</keyword>
<dbReference type="SUPFAM" id="SSF52540">
    <property type="entry name" value="P-loop containing nucleoside triphosphate hydrolases"/>
    <property type="match status" value="1"/>
</dbReference>
<evidence type="ECO:0000256" key="2">
    <source>
        <dbReference type="ARBA" id="ARBA00022705"/>
    </source>
</evidence>
<dbReference type="GO" id="GO:0005737">
    <property type="term" value="C:cytoplasm"/>
    <property type="evidence" value="ECO:0007669"/>
    <property type="project" value="UniProtKB-SubCell"/>
</dbReference>
<comment type="similarity">
    <text evidence="6">Belongs to the RecF family.</text>
</comment>
<dbReference type="Gene3D" id="1.20.1050.90">
    <property type="entry name" value="RecF/RecN/SMC, N-terminal domain"/>
    <property type="match status" value="1"/>
</dbReference>
<dbReference type="PANTHER" id="PTHR32182:SF0">
    <property type="entry name" value="DNA REPLICATION AND REPAIR PROTEIN RECF"/>
    <property type="match status" value="1"/>
</dbReference>
<dbReference type="AlphaFoldDB" id="A0A2T5J3N4"/>
<dbReference type="InterPro" id="IPR042174">
    <property type="entry name" value="RecF_2"/>
</dbReference>
<keyword evidence="6" id="KW-0234">DNA repair</keyword>
<keyword evidence="6" id="KW-0742">SOS response</keyword>
<sequence>MLQRLTVSHVRNLQLCSLTLSRLNLFYGFNGSGKSSLLEAVYLLAMGRSFRSQLIRKVIQDGQQQCTVFARFYSGQQLGITKLYDGGQLLKRNGVLVNNMAEFAYDLPVQLIHPESMDLIDSGSKPRRQLLDWIVFHVEPDFYHTWQRYQRALLQRNVLLKSDTHIDDQLVIWEKEIASYALLLHGMRSQIMSQWQLFLAKSIALLLPAISIKIEYSAGFDVETDLVQQLYDSRIKDRVRGYTQLGAHRADIKLKTELGLAEAVLSRGQKKLLICALKLAQVEFLKTHINKSCVVLLDDLASELDVIARARLLTHLHYLDAQILITAVEADSVWPTLCELDKQAKLFHVEQGLIHAV</sequence>
<evidence type="ECO:0000256" key="4">
    <source>
        <dbReference type="ARBA" id="ARBA00022840"/>
    </source>
</evidence>
<proteinExistence type="inferred from homology"/>
<dbReference type="Gene3D" id="3.40.50.300">
    <property type="entry name" value="P-loop containing nucleotide triphosphate hydrolases"/>
    <property type="match status" value="1"/>
</dbReference>
<dbReference type="GO" id="GO:0005524">
    <property type="term" value="F:ATP binding"/>
    <property type="evidence" value="ECO:0007669"/>
    <property type="project" value="UniProtKB-UniRule"/>
</dbReference>
<accession>A0A2T5J3N4</accession>
<dbReference type="GO" id="GO:0003697">
    <property type="term" value="F:single-stranded DNA binding"/>
    <property type="evidence" value="ECO:0007669"/>
    <property type="project" value="UniProtKB-UniRule"/>
</dbReference>